<evidence type="ECO:0000313" key="14">
    <source>
        <dbReference type="EMBL" id="AWV89400.1"/>
    </source>
</evidence>
<evidence type="ECO:0000313" key="15">
    <source>
        <dbReference type="Proteomes" id="UP000249799"/>
    </source>
</evidence>
<dbReference type="Gene3D" id="2.40.110.10">
    <property type="entry name" value="Butyryl-CoA Dehydrogenase, subunit A, domain 2"/>
    <property type="match status" value="1"/>
</dbReference>
<reference evidence="14 15" key="1">
    <citation type="submission" date="2018-06" db="EMBL/GenBank/DDBJ databases">
        <title>Lujinxingia sediminis gen. nov. sp. nov., a new facultative anaerobic member of the class Deltaproteobacteria, and proposal of Lujinxingaceae fam. nov.</title>
        <authorList>
            <person name="Guo L.-Y."/>
            <person name="Li C.-M."/>
            <person name="Wang S."/>
            <person name="Du Z.-J."/>
        </authorList>
    </citation>
    <scope>NUCLEOTIDE SEQUENCE [LARGE SCALE GENOMIC DNA]</scope>
    <source>
        <strain evidence="14 15">FA350</strain>
    </source>
</reference>
<dbReference type="InterPro" id="IPR009100">
    <property type="entry name" value="AcylCoA_DH/oxidase_NM_dom_sf"/>
</dbReference>
<name>A0A2Z4FKP5_9DELT</name>
<sequence>MTMSTLKELITHEHLLPVAPMIYAAWADGVLSDTEMTSLRAYATGQDWLDADAQAALGAWLDPEDPPSATTLTRLRAAISTSAGDLSQCHQMTLAALGERIATRENGQHPPAWYSDDVRAHIEAIEKNLGFAPKDAASAILLREGALPAAQRFEEPEADFDIDAMTRLLDGPWRETWKSVRALLASDAFEYVDDVSTDAYREQVLDWLKVVARHGFGDIAPKSKDPSMEEIGASMGRFMASFEALGMFDLSLAIKFGVQFGLFGGSILFLGTPKHHEKYLADVGSARLLGGFAMTERGHGSNVQDLQTTATFDPERDEFVIHTPTDQAQKEWIGNAAVHGQMMTVFAQLHTAGEQYGVHAFLVPVRDADGQPAPGVRLKDCGHKMGLNGVDNGRIWFDQVRIPRENLLDRYASVSPQGEYSSPIASGGKRFFTMLGTLVAGRISVAACGLTASKSALAIATRYGAMRRQFGPAGKPESPILNYPTHQQRLMPRIATAYGLHFAVEKLRQRYIETRGNEDNREVEAMAAALKSFSSWHAIEATQAARECCGGMGYLSENRISPNRVDVDIFATFEGDNTVLMMLVARSLLSQYRQQFENASIFTLARFVAGQAASAIQKRNPLVTRDTAPEHLRDADFQLRVFRTREDDLLGSAAQRLKRRLDNDMDAFDAFNEVQPHLLSLANAHAERVVMECFAEGVDAAQDPALKRTLTMLRDLYAMEYLHRDIGWFLENGYVEPQKSRAIRDLRNQLCADARQQALPLVNAWGIPDGVLSAPIAFPR</sequence>
<dbReference type="FunFam" id="1.20.140.10:FF:000007">
    <property type="entry name" value="Acyl-coenzyme A oxidase"/>
    <property type="match status" value="1"/>
</dbReference>
<dbReference type="Gene3D" id="1.20.140.10">
    <property type="entry name" value="Butyryl-CoA Dehydrogenase, subunit A, domain 3"/>
    <property type="match status" value="2"/>
</dbReference>
<evidence type="ECO:0000256" key="1">
    <source>
        <dbReference type="ARBA" id="ARBA00001974"/>
    </source>
</evidence>
<dbReference type="Proteomes" id="UP000249799">
    <property type="component" value="Chromosome"/>
</dbReference>
<evidence type="ECO:0000259" key="11">
    <source>
        <dbReference type="Pfam" id="PF01756"/>
    </source>
</evidence>
<dbReference type="GO" id="GO:0003997">
    <property type="term" value="F:acyl-CoA oxidase activity"/>
    <property type="evidence" value="ECO:0007669"/>
    <property type="project" value="UniProtKB-EC"/>
</dbReference>
<keyword evidence="8" id="KW-0560">Oxidoreductase</keyword>
<dbReference type="GO" id="GO:0055088">
    <property type="term" value="P:lipid homeostasis"/>
    <property type="evidence" value="ECO:0007669"/>
    <property type="project" value="TreeGrafter"/>
</dbReference>
<accession>A0A2Z4FKP5</accession>
<evidence type="ECO:0000256" key="7">
    <source>
        <dbReference type="ARBA" id="ARBA00022832"/>
    </source>
</evidence>
<dbReference type="SUPFAM" id="SSF47203">
    <property type="entry name" value="Acyl-CoA dehydrogenase C-terminal domain-like"/>
    <property type="match status" value="2"/>
</dbReference>
<evidence type="ECO:0000256" key="8">
    <source>
        <dbReference type="ARBA" id="ARBA00023002"/>
    </source>
</evidence>
<comment type="similarity">
    <text evidence="3">Belongs to the acyl-CoA oxidase family.</text>
</comment>
<evidence type="ECO:0000256" key="2">
    <source>
        <dbReference type="ARBA" id="ARBA00004275"/>
    </source>
</evidence>
<dbReference type="InterPro" id="IPR055060">
    <property type="entry name" value="ACOX_C_alpha1"/>
</dbReference>
<organism evidence="14 15">
    <name type="scientific">Bradymonas sediminis</name>
    <dbReference type="NCBI Taxonomy" id="1548548"/>
    <lineage>
        <taxon>Bacteria</taxon>
        <taxon>Deltaproteobacteria</taxon>
        <taxon>Bradymonadales</taxon>
        <taxon>Bradymonadaceae</taxon>
        <taxon>Bradymonas</taxon>
    </lineage>
</organism>
<dbReference type="OrthoDB" id="1144545at2"/>
<keyword evidence="5" id="KW-0285">Flavoprotein</keyword>
<dbReference type="EMBL" id="CP030032">
    <property type="protein sequence ID" value="AWV89400.1"/>
    <property type="molecule type" value="Genomic_DNA"/>
</dbReference>
<dbReference type="InterPro" id="IPR006091">
    <property type="entry name" value="Acyl-CoA_Oxase/DH_mid-dom"/>
</dbReference>
<evidence type="ECO:0000256" key="3">
    <source>
        <dbReference type="ARBA" id="ARBA00006288"/>
    </source>
</evidence>
<dbReference type="Pfam" id="PF01756">
    <property type="entry name" value="ACOX"/>
    <property type="match status" value="1"/>
</dbReference>
<dbReference type="InterPro" id="IPR012258">
    <property type="entry name" value="Acyl-CoA_oxidase"/>
</dbReference>
<dbReference type="EC" id="1.3.3.6" evidence="4"/>
<dbReference type="GO" id="GO:0071949">
    <property type="term" value="F:FAD binding"/>
    <property type="evidence" value="ECO:0007669"/>
    <property type="project" value="InterPro"/>
</dbReference>
<dbReference type="InterPro" id="IPR029024">
    <property type="entry name" value="TerB-like"/>
</dbReference>
<dbReference type="SUPFAM" id="SSF56645">
    <property type="entry name" value="Acyl-CoA dehydrogenase NM domain-like"/>
    <property type="match status" value="1"/>
</dbReference>
<proteinExistence type="inferred from homology"/>
<evidence type="ECO:0000256" key="9">
    <source>
        <dbReference type="ARBA" id="ARBA00023098"/>
    </source>
</evidence>
<dbReference type="Pfam" id="PF02770">
    <property type="entry name" value="Acyl-CoA_dh_M"/>
    <property type="match status" value="1"/>
</dbReference>
<dbReference type="Pfam" id="PF22924">
    <property type="entry name" value="ACOX_C_alpha1"/>
    <property type="match status" value="1"/>
</dbReference>
<keyword evidence="9" id="KW-0443">Lipid metabolism</keyword>
<evidence type="ECO:0000256" key="10">
    <source>
        <dbReference type="ARBA" id="ARBA00023140"/>
    </source>
</evidence>
<evidence type="ECO:0000259" key="12">
    <source>
        <dbReference type="Pfam" id="PF02770"/>
    </source>
</evidence>
<evidence type="ECO:0000256" key="6">
    <source>
        <dbReference type="ARBA" id="ARBA00022827"/>
    </source>
</evidence>
<dbReference type="GO" id="GO:0033540">
    <property type="term" value="P:fatty acid beta-oxidation using acyl-CoA oxidase"/>
    <property type="evidence" value="ECO:0007669"/>
    <property type="project" value="TreeGrafter"/>
</dbReference>
<dbReference type="InterPro" id="IPR002655">
    <property type="entry name" value="Acyl-CoA_oxidase_C"/>
</dbReference>
<keyword evidence="10" id="KW-0576">Peroxisome</keyword>
<comment type="cofactor">
    <cofactor evidence="1">
        <name>FAD</name>
        <dbReference type="ChEBI" id="CHEBI:57692"/>
    </cofactor>
</comment>
<evidence type="ECO:0000256" key="5">
    <source>
        <dbReference type="ARBA" id="ARBA00022630"/>
    </source>
</evidence>
<dbReference type="GO" id="GO:0005504">
    <property type="term" value="F:fatty acid binding"/>
    <property type="evidence" value="ECO:0007669"/>
    <property type="project" value="TreeGrafter"/>
</dbReference>
<dbReference type="FunFam" id="1.20.140.10:FF:000010">
    <property type="entry name" value="Acyl-coenzyme A oxidase"/>
    <property type="match status" value="1"/>
</dbReference>
<keyword evidence="6" id="KW-0274">FAD</keyword>
<dbReference type="InterPro" id="IPR046373">
    <property type="entry name" value="Acyl-CoA_Oxase/DH_mid-dom_sf"/>
</dbReference>
<dbReference type="PANTHER" id="PTHR10909">
    <property type="entry name" value="ELECTRON TRANSPORT OXIDOREDUCTASE"/>
    <property type="match status" value="1"/>
</dbReference>
<evidence type="ECO:0000259" key="13">
    <source>
        <dbReference type="Pfam" id="PF22924"/>
    </source>
</evidence>
<dbReference type="InterPro" id="IPR036250">
    <property type="entry name" value="AcylCo_DH-like_C"/>
</dbReference>
<feature type="domain" description="Acyl-CoA oxidase C-terminal" evidence="11">
    <location>
        <begin position="637"/>
        <end position="777"/>
    </location>
</feature>
<feature type="domain" description="Acyl-CoA oxidase C-alpha1" evidence="13">
    <location>
        <begin position="436"/>
        <end position="589"/>
    </location>
</feature>
<comment type="subcellular location">
    <subcellularLocation>
        <location evidence="2">Peroxisome</location>
    </subcellularLocation>
</comment>
<keyword evidence="15" id="KW-1185">Reference proteome</keyword>
<gene>
    <name evidence="14" type="ORF">DN745_08645</name>
</gene>
<feature type="domain" description="Acyl-CoA oxidase/dehydrogenase middle" evidence="12">
    <location>
        <begin position="291"/>
        <end position="400"/>
    </location>
</feature>
<dbReference type="FunFam" id="2.40.110.10:FF:000005">
    <property type="entry name" value="Acyl-coenzyme A oxidase"/>
    <property type="match status" value="1"/>
</dbReference>
<dbReference type="AlphaFoldDB" id="A0A2Z4FKP5"/>
<dbReference type="KEGG" id="bsed:DN745_08645"/>
<evidence type="ECO:0000256" key="4">
    <source>
        <dbReference type="ARBA" id="ARBA00012870"/>
    </source>
</evidence>
<keyword evidence="7" id="KW-0276">Fatty acid metabolism</keyword>
<protein>
    <recommendedName>
        <fullName evidence="4">acyl-CoA oxidase</fullName>
        <ecNumber evidence="4">1.3.3.6</ecNumber>
    </recommendedName>
</protein>
<dbReference type="SUPFAM" id="SSF158682">
    <property type="entry name" value="TerB-like"/>
    <property type="match status" value="1"/>
</dbReference>